<dbReference type="RefSeq" id="WP_036348453.1">
    <property type="nucleotide sequence ID" value="NZ_JALN02000002.1"/>
</dbReference>
<dbReference type="AlphaFoldDB" id="A0A064CA25"/>
<comment type="caution">
    <text evidence="1">The sequence shown here is derived from an EMBL/GenBank/DDBJ whole genome shotgun (WGS) entry which is preliminary data.</text>
</comment>
<accession>A0A064CA25</accession>
<dbReference type="STRING" id="1440774.Y900_028255"/>
<dbReference type="EMBL" id="JALN02000002">
    <property type="protein sequence ID" value="KDE97170.1"/>
    <property type="molecule type" value="Genomic_DNA"/>
</dbReference>
<proteinExistence type="predicted"/>
<dbReference type="InterPro" id="IPR021388">
    <property type="entry name" value="DUF3024"/>
</dbReference>
<keyword evidence="2" id="KW-1185">Reference proteome</keyword>
<dbReference type="eggNOG" id="ENOG5033GQS">
    <property type="taxonomic scope" value="Bacteria"/>
</dbReference>
<dbReference type="Pfam" id="PF11225">
    <property type="entry name" value="DUF3024"/>
    <property type="match status" value="1"/>
</dbReference>
<protein>
    <submittedName>
        <fullName evidence="1">Transposase</fullName>
    </submittedName>
</protein>
<dbReference type="Proteomes" id="UP000022835">
    <property type="component" value="Unassembled WGS sequence"/>
</dbReference>
<evidence type="ECO:0000313" key="1">
    <source>
        <dbReference type="EMBL" id="KDE97170.1"/>
    </source>
</evidence>
<organism evidence="1 2">
    <name type="scientific">Mycolicibacterium aromaticivorans JS19b1 = JCM 16368</name>
    <dbReference type="NCBI Taxonomy" id="1440774"/>
    <lineage>
        <taxon>Bacteria</taxon>
        <taxon>Bacillati</taxon>
        <taxon>Actinomycetota</taxon>
        <taxon>Actinomycetes</taxon>
        <taxon>Mycobacteriales</taxon>
        <taxon>Mycobacteriaceae</taxon>
        <taxon>Mycolicibacterium</taxon>
    </lineage>
</organism>
<evidence type="ECO:0000313" key="2">
    <source>
        <dbReference type="Proteomes" id="UP000022835"/>
    </source>
</evidence>
<gene>
    <name evidence="1" type="ORF">Y900_028255</name>
</gene>
<dbReference type="OrthoDB" id="4210561at2"/>
<sequence>MTLPDLDVARVQRWCAARVLDEARHEVRVECDIATRHLTITEHRPPWREDLGPDWISFPIARLRYTATTKIWTLYWRDRNQRFHRYDLLDPSTHVQDLLTEIDKDPTGIFWG</sequence>
<reference evidence="1" key="1">
    <citation type="submission" date="2014-05" db="EMBL/GenBank/DDBJ databases">
        <title>Genome sequence of Mycobacterium aromaticivorans strain JS19b1T (= DSM 45407T).</title>
        <authorList>
            <person name="Kwak Y."/>
            <person name="Park G.-S."/>
            <person name="Li Q.X."/>
            <person name="Lee S.-E."/>
            <person name="Shin J.-H."/>
        </authorList>
    </citation>
    <scope>NUCLEOTIDE SEQUENCE [LARGE SCALE GENOMIC DNA]</scope>
    <source>
        <strain evidence="1">JS19b1</strain>
    </source>
</reference>
<name>A0A064CA25_9MYCO</name>